<keyword evidence="2" id="KW-1185">Reference proteome</keyword>
<proteinExistence type="predicted"/>
<name>A0ACD5A4Z7_9ACTN</name>
<reference evidence="1" key="1">
    <citation type="journal article" date="2025" name="Int. J. Syst. Evol. Microbiol.">
        <title>Streptomyces citrinus sp. nov., with yellow diffusible pigment.</title>
        <authorList>
            <person name="He Y."/>
            <person name="Yang E."/>
            <person name="Xu J."/>
            <person name="Sun Y."/>
            <person name="Sun L."/>
        </authorList>
    </citation>
    <scope>NUCLEOTIDE SEQUENCE</scope>
    <source>
        <strain evidence="1">Q6</strain>
    </source>
</reference>
<organism evidence="1 2">
    <name type="scientific">Streptomyces citrinus</name>
    <dbReference type="NCBI Taxonomy" id="3118173"/>
    <lineage>
        <taxon>Bacteria</taxon>
        <taxon>Bacillati</taxon>
        <taxon>Actinomycetota</taxon>
        <taxon>Actinomycetes</taxon>
        <taxon>Kitasatosporales</taxon>
        <taxon>Streptomycetaceae</taxon>
        <taxon>Streptomyces</taxon>
    </lineage>
</organism>
<sequence length="295" mass="30632">MNASPPPIPPPAALEVDDLTVVYGGSVLALDGVSLRVPDGAVVALLGANGAGKSTLLRAISGTLSLHGGSVRRGTVAFDGVPSTGRSAADVVAAGIVHVPEGRRVFTALSVEENLRAGQLGPGRHGRGAYRESLEQVHSLFPVLAERRRQAAGLLSGGEQQMLALGRALMSRPRMLLLDEPSLGLAPQMVEQIAGIVRRIHEQGVGVLLVEQNAALALQLADEAYVLEVGRVGLSGTSEELSRSDEVRRLYLGERRDQDSDGRGSRDSDGEGGGGPEAAAGLVTAGPRTLSRWVG</sequence>
<keyword evidence="1" id="KW-0067">ATP-binding</keyword>
<evidence type="ECO:0000313" key="2">
    <source>
        <dbReference type="Proteomes" id="UP001432251"/>
    </source>
</evidence>
<dbReference type="Proteomes" id="UP001432251">
    <property type="component" value="Chromosome"/>
</dbReference>
<gene>
    <name evidence="1" type="ORF">V2W30_00935</name>
</gene>
<protein>
    <submittedName>
        <fullName evidence="1">ABC transporter ATP-binding protein</fullName>
    </submittedName>
</protein>
<evidence type="ECO:0000313" key="1">
    <source>
        <dbReference type="EMBL" id="WWQ62073.1"/>
    </source>
</evidence>
<accession>A0ACD5A4Z7</accession>
<dbReference type="EMBL" id="CP146022">
    <property type="protein sequence ID" value="WWQ62073.1"/>
    <property type="molecule type" value="Genomic_DNA"/>
</dbReference>
<keyword evidence="1" id="KW-0547">Nucleotide-binding</keyword>